<sequence length="80" mass="9255">MLKADRDQIMENQVDDDRKQFRQFIDDYRAKRKAVSGGQMPAREMLDAGGRNNLTGGDSRPYHLVEPRLTLMGRRCRTSI</sequence>
<protein>
    <submittedName>
        <fullName evidence="1">Uncharacterized protein</fullName>
    </submittedName>
</protein>
<gene>
    <name evidence="1" type="ORF">METZ01_LOCUS242144</name>
</gene>
<evidence type="ECO:0000313" key="1">
    <source>
        <dbReference type="EMBL" id="SVB89290.1"/>
    </source>
</evidence>
<reference evidence="1" key="1">
    <citation type="submission" date="2018-05" db="EMBL/GenBank/DDBJ databases">
        <authorList>
            <person name="Lanie J.A."/>
            <person name="Ng W.-L."/>
            <person name="Kazmierczak K.M."/>
            <person name="Andrzejewski T.M."/>
            <person name="Davidsen T.M."/>
            <person name="Wayne K.J."/>
            <person name="Tettelin H."/>
            <person name="Glass J.I."/>
            <person name="Rusch D."/>
            <person name="Podicherti R."/>
            <person name="Tsui H.-C.T."/>
            <person name="Winkler M.E."/>
        </authorList>
    </citation>
    <scope>NUCLEOTIDE SEQUENCE</scope>
</reference>
<accession>A0A382HPU5</accession>
<organism evidence="1">
    <name type="scientific">marine metagenome</name>
    <dbReference type="NCBI Taxonomy" id="408172"/>
    <lineage>
        <taxon>unclassified sequences</taxon>
        <taxon>metagenomes</taxon>
        <taxon>ecological metagenomes</taxon>
    </lineage>
</organism>
<name>A0A382HPU5_9ZZZZ</name>
<proteinExistence type="predicted"/>
<dbReference type="AlphaFoldDB" id="A0A382HPU5"/>
<dbReference type="EMBL" id="UINC01062552">
    <property type="protein sequence ID" value="SVB89290.1"/>
    <property type="molecule type" value="Genomic_DNA"/>
</dbReference>